<keyword evidence="3" id="KW-1003">Cell membrane</keyword>
<feature type="transmembrane region" description="Helical" evidence="12">
    <location>
        <begin position="6"/>
        <end position="28"/>
    </location>
</feature>
<dbReference type="FunFam" id="3.80.10.10:FF:000111">
    <property type="entry name" value="LRR receptor-like serine/threonine-protein kinase ERECTA"/>
    <property type="match status" value="1"/>
</dbReference>
<dbReference type="InterPro" id="IPR013210">
    <property type="entry name" value="LRR_N_plant-typ"/>
</dbReference>
<dbReference type="SMART" id="SM00369">
    <property type="entry name" value="LRR_TYP"/>
    <property type="match status" value="9"/>
</dbReference>
<protein>
    <recommendedName>
        <fullName evidence="13">Leucine-rich repeat-containing N-terminal plant-type domain-containing protein</fullName>
    </recommendedName>
</protein>
<dbReference type="InterPro" id="IPR001611">
    <property type="entry name" value="Leu-rich_rpt"/>
</dbReference>
<dbReference type="InterPro" id="IPR003591">
    <property type="entry name" value="Leu-rich_rpt_typical-subtyp"/>
</dbReference>
<dbReference type="SUPFAM" id="SSF52058">
    <property type="entry name" value="L domain-like"/>
    <property type="match status" value="1"/>
</dbReference>
<evidence type="ECO:0000256" key="4">
    <source>
        <dbReference type="ARBA" id="ARBA00022614"/>
    </source>
</evidence>
<dbReference type="FunCoup" id="A0A7N2LCX1">
    <property type="interactions" value="1543"/>
</dbReference>
<comment type="similarity">
    <text evidence="2">Belongs to the RLP family.</text>
</comment>
<dbReference type="AlphaFoldDB" id="A0A7N2LCX1"/>
<evidence type="ECO:0000256" key="3">
    <source>
        <dbReference type="ARBA" id="ARBA00022475"/>
    </source>
</evidence>
<evidence type="ECO:0000256" key="8">
    <source>
        <dbReference type="ARBA" id="ARBA00022989"/>
    </source>
</evidence>
<keyword evidence="15" id="KW-1185">Reference proteome</keyword>
<evidence type="ECO:0000256" key="11">
    <source>
        <dbReference type="ARBA" id="ARBA00023180"/>
    </source>
</evidence>
<dbReference type="FunFam" id="3.80.10.10:FF:000041">
    <property type="entry name" value="LRR receptor-like serine/threonine-protein kinase ERECTA"/>
    <property type="match status" value="1"/>
</dbReference>
<evidence type="ECO:0000313" key="14">
    <source>
        <dbReference type="EnsemblPlants" id="QL04p004418:mrna"/>
    </source>
</evidence>
<dbReference type="FunFam" id="3.80.10.10:FF:000213">
    <property type="entry name" value="Tyrosine-sulfated glycopeptide receptor 1"/>
    <property type="match status" value="1"/>
</dbReference>
<dbReference type="Pfam" id="PF08263">
    <property type="entry name" value="LRRNT_2"/>
    <property type="match status" value="1"/>
</dbReference>
<accession>A0A7N2LCX1</accession>
<reference evidence="14" key="2">
    <citation type="submission" date="2021-01" db="UniProtKB">
        <authorList>
            <consortium name="EnsemblPlants"/>
        </authorList>
    </citation>
    <scope>IDENTIFICATION</scope>
</reference>
<dbReference type="SUPFAM" id="SSF52047">
    <property type="entry name" value="RNI-like"/>
    <property type="match status" value="1"/>
</dbReference>
<name>A0A7N2LCX1_QUELO</name>
<evidence type="ECO:0000259" key="13">
    <source>
        <dbReference type="Pfam" id="PF08263"/>
    </source>
</evidence>
<dbReference type="Pfam" id="PF00560">
    <property type="entry name" value="LRR_1"/>
    <property type="match status" value="5"/>
</dbReference>
<keyword evidence="6" id="KW-0732">Signal</keyword>
<dbReference type="InterPro" id="IPR051502">
    <property type="entry name" value="RLP_Defense_Trigger"/>
</dbReference>
<proteinExistence type="inferred from homology"/>
<evidence type="ECO:0000256" key="7">
    <source>
        <dbReference type="ARBA" id="ARBA00022737"/>
    </source>
</evidence>
<evidence type="ECO:0000256" key="9">
    <source>
        <dbReference type="ARBA" id="ARBA00023136"/>
    </source>
</evidence>
<dbReference type="GO" id="GO:0005886">
    <property type="term" value="C:plasma membrane"/>
    <property type="evidence" value="ECO:0007669"/>
    <property type="project" value="UniProtKB-SubCell"/>
</dbReference>
<dbReference type="EnsemblPlants" id="QL04p004418:mrna">
    <property type="protein sequence ID" value="QL04p004418:mrna"/>
    <property type="gene ID" value="QL04p004418"/>
</dbReference>
<evidence type="ECO:0000256" key="12">
    <source>
        <dbReference type="SAM" id="Phobius"/>
    </source>
</evidence>
<dbReference type="EMBL" id="LRBV02000004">
    <property type="status" value="NOT_ANNOTATED_CDS"/>
    <property type="molecule type" value="Genomic_DNA"/>
</dbReference>
<dbReference type="InterPro" id="IPR032675">
    <property type="entry name" value="LRR_dom_sf"/>
</dbReference>
<feature type="domain" description="Leucine-rich repeat-containing N-terminal plant-type" evidence="13">
    <location>
        <begin position="30"/>
        <end position="72"/>
    </location>
</feature>
<keyword evidence="10" id="KW-0675">Receptor</keyword>
<sequence length="904" mass="102580">MELLGRYWWWPVVIVLVHFGMNGCFGCWEQERIALLQYKASTVSYTDESHFTPWDSADKESDCCEWEGVKCNLTTGRVIELTIRFSMTESGGWYFNASLFLPFEELQYLNFGENFIRGWVPNEGFERFSALSKLEVLRLDDNYFNNSILSSLSGIASLKELYLDGNNFNGSIQGFERLSLLSKLEVLDLGLNNFNNSILQSLSGIASLKKLDLSDNNLNGSIHIKEFKAFSNLEELDLSFNMIQDFVTTKDSNILTKLQLLDLSRNDFSAQVLESLTAFPSLKTFLFNENYNLEGSFTTKGWCELRNLQKISLADNHFEGVLPSCMANWTSLHSLDLSGNHFSGNVQSLSDLRSLEFLSLSNNEFLNPITFSSFFNLSNLKFLFSDNNKIAFETNSHTRVPTFQLRIFRSFLVPYEHYLHPNIKEMDISSNCLQGPIPTNFGLIFPNLEYLDLSNNAFQGKIPNSISMMINGRIIDFSNNNLLGMLPMWMGNMSYLTRIIMANNQLEGPIPIELCRLIYLEFFDLSNNNLSGFVPSCFNSSRIKFFHLNKNLFSGPIPNVFQNNSNLVTLNFRDNYLSGRIPDWIGSVSSLSILLLGANHLEGRIPIQLCLLQNLNLLDLSYNKLFGPIPHCLSNFTFEASDHDFSLGGPSDINIGGQPVTRDSYAYQGQEIEVLVRVDSKQEVEFTTKSRTYSYKGDILNYMSGVDLSCNRLAGEIPPELGRTSNNLRAMNLSHNNLTGPIPTTFSNLKQMESLDLSYNNLNGRIPPQLTELTSLAVFSVAYNNLSGKTPDIKNQFITFDESSYEGNPLLCGPPLHNDCTKIGPPFTTPMDYKEEEGGNFLDMSIFYISFVVAYITVLLGIVAVLYINPYWRRAWFSLIEVCIDTCYCFVVVHYRKLLKFRLA</sequence>
<keyword evidence="7" id="KW-0677">Repeat</keyword>
<reference evidence="14 15" key="1">
    <citation type="journal article" date="2016" name="G3 (Bethesda)">
        <title>First Draft Assembly and Annotation of the Genome of a California Endemic Oak Quercus lobata Nee (Fagaceae).</title>
        <authorList>
            <person name="Sork V.L."/>
            <person name="Fitz-Gibbon S.T."/>
            <person name="Puiu D."/>
            <person name="Crepeau M."/>
            <person name="Gugger P.F."/>
            <person name="Sherman R."/>
            <person name="Stevens K."/>
            <person name="Langley C.H."/>
            <person name="Pellegrini M."/>
            <person name="Salzberg S.L."/>
        </authorList>
    </citation>
    <scope>NUCLEOTIDE SEQUENCE [LARGE SCALE GENOMIC DNA]</scope>
    <source>
        <strain evidence="14 15">cv. SW786</strain>
    </source>
</reference>
<dbReference type="Proteomes" id="UP000594261">
    <property type="component" value="Chromosome 4"/>
</dbReference>
<dbReference type="PANTHER" id="PTHR48062:SF21">
    <property type="entry name" value="RECEPTOR-LIKE PROTEIN 12"/>
    <property type="match status" value="1"/>
</dbReference>
<evidence type="ECO:0000313" key="15">
    <source>
        <dbReference type="Proteomes" id="UP000594261"/>
    </source>
</evidence>
<evidence type="ECO:0000256" key="10">
    <source>
        <dbReference type="ARBA" id="ARBA00023170"/>
    </source>
</evidence>
<dbReference type="Pfam" id="PF13855">
    <property type="entry name" value="LRR_8"/>
    <property type="match status" value="2"/>
</dbReference>
<keyword evidence="5 12" id="KW-0812">Transmembrane</keyword>
<dbReference type="PROSITE" id="PS51450">
    <property type="entry name" value="LRR"/>
    <property type="match status" value="1"/>
</dbReference>
<keyword evidence="9 12" id="KW-0472">Membrane</keyword>
<evidence type="ECO:0000256" key="1">
    <source>
        <dbReference type="ARBA" id="ARBA00004251"/>
    </source>
</evidence>
<dbReference type="PRINTS" id="PR00019">
    <property type="entry name" value="LEURICHRPT"/>
</dbReference>
<comment type="subcellular location">
    <subcellularLocation>
        <location evidence="1">Cell membrane</location>
        <topology evidence="1">Single-pass type I membrane protein</topology>
    </subcellularLocation>
</comment>
<dbReference type="Gene3D" id="3.80.10.10">
    <property type="entry name" value="Ribonuclease Inhibitor"/>
    <property type="match status" value="4"/>
</dbReference>
<organism evidence="14 15">
    <name type="scientific">Quercus lobata</name>
    <name type="common">Valley oak</name>
    <dbReference type="NCBI Taxonomy" id="97700"/>
    <lineage>
        <taxon>Eukaryota</taxon>
        <taxon>Viridiplantae</taxon>
        <taxon>Streptophyta</taxon>
        <taxon>Embryophyta</taxon>
        <taxon>Tracheophyta</taxon>
        <taxon>Spermatophyta</taxon>
        <taxon>Magnoliopsida</taxon>
        <taxon>eudicotyledons</taxon>
        <taxon>Gunneridae</taxon>
        <taxon>Pentapetalae</taxon>
        <taxon>rosids</taxon>
        <taxon>fabids</taxon>
        <taxon>Fagales</taxon>
        <taxon>Fagaceae</taxon>
        <taxon>Quercus</taxon>
    </lineage>
</organism>
<evidence type="ECO:0000256" key="6">
    <source>
        <dbReference type="ARBA" id="ARBA00022729"/>
    </source>
</evidence>
<evidence type="ECO:0000256" key="5">
    <source>
        <dbReference type="ARBA" id="ARBA00022692"/>
    </source>
</evidence>
<dbReference type="OMA" id="PTWTNEE"/>
<dbReference type="InParanoid" id="A0A7N2LCX1"/>
<keyword evidence="11" id="KW-0325">Glycoprotein</keyword>
<feature type="transmembrane region" description="Helical" evidence="12">
    <location>
        <begin position="875"/>
        <end position="895"/>
    </location>
</feature>
<dbReference type="PANTHER" id="PTHR48062">
    <property type="entry name" value="RECEPTOR-LIKE PROTEIN 14"/>
    <property type="match status" value="1"/>
</dbReference>
<keyword evidence="8 12" id="KW-1133">Transmembrane helix</keyword>
<evidence type="ECO:0000256" key="2">
    <source>
        <dbReference type="ARBA" id="ARBA00009592"/>
    </source>
</evidence>
<feature type="transmembrane region" description="Helical" evidence="12">
    <location>
        <begin position="846"/>
        <end position="869"/>
    </location>
</feature>
<keyword evidence="4" id="KW-0433">Leucine-rich repeat</keyword>
<dbReference type="Gramene" id="QL04p004418:mrna">
    <property type="protein sequence ID" value="QL04p004418:mrna"/>
    <property type="gene ID" value="QL04p004418"/>
</dbReference>